<dbReference type="WBParaSite" id="HPBE_0001055201-mRNA-1">
    <property type="protein sequence ID" value="HPBE_0001055201-mRNA-1"/>
    <property type="gene ID" value="HPBE_0001055201"/>
</dbReference>
<protein>
    <submittedName>
        <fullName evidence="3">FCP1 homology domain-containing protein</fullName>
    </submittedName>
</protein>
<dbReference type="Proteomes" id="UP000050761">
    <property type="component" value="Unassembled WGS sequence"/>
</dbReference>
<organism evidence="1">
    <name type="scientific">Heligmosomoides polygyrus</name>
    <name type="common">Parasitic roundworm</name>
    <dbReference type="NCBI Taxonomy" id="6339"/>
    <lineage>
        <taxon>Eukaryota</taxon>
        <taxon>Metazoa</taxon>
        <taxon>Ecdysozoa</taxon>
        <taxon>Nematoda</taxon>
        <taxon>Chromadorea</taxon>
        <taxon>Rhabditida</taxon>
        <taxon>Rhabditina</taxon>
        <taxon>Rhabditomorpha</taxon>
        <taxon>Strongyloidea</taxon>
        <taxon>Heligmosomidae</taxon>
        <taxon>Heligmosomoides</taxon>
    </lineage>
</organism>
<reference evidence="1 2" key="1">
    <citation type="submission" date="2018-11" db="EMBL/GenBank/DDBJ databases">
        <authorList>
            <consortium name="Pathogen Informatics"/>
        </authorList>
    </citation>
    <scope>NUCLEOTIDE SEQUENCE [LARGE SCALE GENOMIC DNA]</scope>
</reference>
<accession>A0A3P8CMQ2</accession>
<evidence type="ECO:0000313" key="3">
    <source>
        <dbReference type="WBParaSite" id="HPBE_0001055201-mRNA-1"/>
    </source>
</evidence>
<proteinExistence type="predicted"/>
<dbReference type="AlphaFoldDB" id="A0A3P8CMQ2"/>
<name>A0A3P8CMQ2_HELPZ</name>
<sequence length="244" mass="28189">MWLRRVCPNIRPEVQAFYVELEKFYEDTFYKVIVDFNDKIGPRRTLHRNPRMDLGFLRLQFHNEIDHFIFNRKYCLTDVSVVPKFYAGSDHRLLRARLNDLLPLLTQLPDTILPELLRPGVDPLLDMVLKNDVYLLEYGIDNPPTSCLQDGGWQDIEPFCDKAIQYFTRFATKGQPTKNSCEPTNPTWPAMGSTKRDYYVILKDSWFKPANSNQAFHHPVAGELIPVCSGVGLFLAVNSNGEFS</sequence>
<evidence type="ECO:0000313" key="1">
    <source>
        <dbReference type="EMBL" id="VDO85482.1"/>
    </source>
</evidence>
<dbReference type="OrthoDB" id="5856135at2759"/>
<keyword evidence="2" id="KW-1185">Reference proteome</keyword>
<dbReference type="EMBL" id="UZAH01026802">
    <property type="protein sequence ID" value="VDO85482.1"/>
    <property type="molecule type" value="Genomic_DNA"/>
</dbReference>
<evidence type="ECO:0000313" key="2">
    <source>
        <dbReference type="Proteomes" id="UP000050761"/>
    </source>
</evidence>
<gene>
    <name evidence="1" type="ORF">HPBE_LOCUS10553</name>
</gene>
<reference evidence="3" key="2">
    <citation type="submission" date="2019-09" db="UniProtKB">
        <authorList>
            <consortium name="WormBaseParasite"/>
        </authorList>
    </citation>
    <scope>IDENTIFICATION</scope>
</reference>